<evidence type="ECO:0000256" key="3">
    <source>
        <dbReference type="ARBA" id="ARBA00022801"/>
    </source>
</evidence>
<feature type="domain" description="Tyrosine-protein phosphatase" evidence="6">
    <location>
        <begin position="417"/>
        <end position="684"/>
    </location>
</feature>
<accession>A0AAV7JK42</accession>
<name>A0AAV7JK42_9METZ</name>
<keyword evidence="3" id="KW-0378">Hydrolase</keyword>
<feature type="compositionally biased region" description="Basic and acidic residues" evidence="5">
    <location>
        <begin position="30"/>
        <end position="42"/>
    </location>
</feature>
<dbReference type="PANTHER" id="PTHR19134">
    <property type="entry name" value="RECEPTOR-TYPE TYROSINE-PROTEIN PHOSPHATASE"/>
    <property type="match status" value="1"/>
</dbReference>
<dbReference type="Proteomes" id="UP001165289">
    <property type="component" value="Unassembled WGS sequence"/>
</dbReference>
<comment type="similarity">
    <text evidence="1">Belongs to the protein-tyrosine phosphatase family.</text>
</comment>
<dbReference type="SMART" id="SM00404">
    <property type="entry name" value="PTPc_motif"/>
    <property type="match status" value="1"/>
</dbReference>
<reference evidence="8 9" key="1">
    <citation type="journal article" date="2023" name="BMC Biol.">
        <title>The compact genome of the sponge Oopsacas minuta (Hexactinellida) is lacking key metazoan core genes.</title>
        <authorList>
            <person name="Santini S."/>
            <person name="Schenkelaars Q."/>
            <person name="Jourda C."/>
            <person name="Duchesne M."/>
            <person name="Belahbib H."/>
            <person name="Rocher C."/>
            <person name="Selva M."/>
            <person name="Riesgo A."/>
            <person name="Vervoort M."/>
            <person name="Leys S.P."/>
            <person name="Kodjabachian L."/>
            <person name="Le Bivic A."/>
            <person name="Borchiellini C."/>
            <person name="Claverie J.M."/>
            <person name="Renard E."/>
        </authorList>
    </citation>
    <scope>NUCLEOTIDE SEQUENCE [LARGE SCALE GENOMIC DNA]</scope>
    <source>
        <strain evidence="8">SPO-2</strain>
    </source>
</reference>
<dbReference type="Pfam" id="PF00102">
    <property type="entry name" value="Y_phosphatase"/>
    <property type="match status" value="2"/>
</dbReference>
<evidence type="ECO:0000313" key="8">
    <source>
        <dbReference type="EMBL" id="KAI6649161.1"/>
    </source>
</evidence>
<feature type="compositionally biased region" description="Pro residues" evidence="5">
    <location>
        <begin position="49"/>
        <end position="58"/>
    </location>
</feature>
<protein>
    <recommendedName>
        <fullName evidence="2">protein-tyrosine-phosphatase</fullName>
        <ecNumber evidence="2">3.1.3.48</ecNumber>
    </recommendedName>
</protein>
<dbReference type="EMBL" id="JAKMXF010000321">
    <property type="protein sequence ID" value="KAI6649161.1"/>
    <property type="molecule type" value="Genomic_DNA"/>
</dbReference>
<feature type="domain" description="Tyrosine specific protein phosphatases" evidence="7">
    <location>
        <begin position="605"/>
        <end position="675"/>
    </location>
</feature>
<dbReference type="PANTHER" id="PTHR19134:SF562">
    <property type="entry name" value="PROTEIN-TYROSINE-PHOSPHATASE"/>
    <property type="match status" value="1"/>
</dbReference>
<organism evidence="8 9">
    <name type="scientific">Oopsacas minuta</name>
    <dbReference type="NCBI Taxonomy" id="111878"/>
    <lineage>
        <taxon>Eukaryota</taxon>
        <taxon>Metazoa</taxon>
        <taxon>Porifera</taxon>
        <taxon>Hexactinellida</taxon>
        <taxon>Hexasterophora</taxon>
        <taxon>Lyssacinosida</taxon>
        <taxon>Leucopsacidae</taxon>
        <taxon>Oopsacas</taxon>
    </lineage>
</organism>
<dbReference type="PRINTS" id="PR00700">
    <property type="entry name" value="PRTYPHPHTASE"/>
</dbReference>
<evidence type="ECO:0000256" key="2">
    <source>
        <dbReference type="ARBA" id="ARBA00013064"/>
    </source>
</evidence>
<dbReference type="InterPro" id="IPR003595">
    <property type="entry name" value="Tyr_Pase_cat"/>
</dbReference>
<proteinExistence type="inferred from homology"/>
<evidence type="ECO:0000256" key="5">
    <source>
        <dbReference type="SAM" id="MobiDB-lite"/>
    </source>
</evidence>
<dbReference type="InterPro" id="IPR050348">
    <property type="entry name" value="Protein-Tyr_Phosphatase"/>
</dbReference>
<evidence type="ECO:0000313" key="9">
    <source>
        <dbReference type="Proteomes" id="UP001165289"/>
    </source>
</evidence>
<evidence type="ECO:0000259" key="6">
    <source>
        <dbReference type="PROSITE" id="PS50055"/>
    </source>
</evidence>
<dbReference type="EC" id="3.1.3.48" evidence="2"/>
<dbReference type="SMART" id="SM00194">
    <property type="entry name" value="PTPc"/>
    <property type="match status" value="2"/>
</dbReference>
<gene>
    <name evidence="8" type="ORF">LOD99_11530</name>
</gene>
<feature type="region of interest" description="Disordered" evidence="5">
    <location>
        <begin position="22"/>
        <end position="59"/>
    </location>
</feature>
<sequence length="693" mass="79050">MPCFCCFCCCCRSKKTLGKKARKNRKNAKKLRESRNVSEDAPIRYNQPPSHPEIPPVPLGRVNSVKLSDGGEPGMEYETLESAQKSGPNVIKLSVTYANKNVWLNPYNKEEFITYLHQQLRGKKIGLVKEFQSLAVSRFRYASDEAKSMYNRKKNINANFIPYDMTRLILKKDCAYINASVIPGYYRDVNYVVAQYPIVTAQASTLGDFWEMVWQENIRCIVSLTAEIDPEKGAYWPKERNSDQVFASIVKVKFTFKTVYEFSTHRTFIVSLEEVDNKKSFILHQIEIKADIIEQEPPCIYPIILSLVDQINEIMSDKEKNAKLCFVSKNSNSIIGILITLFESMKAIKDRSPFSVYEIINSLLDHRIGLITQFVHYQLIYISILEHLQALQPISIQDLVKVDVGEIDPESDVTNSVTIEYEKVDVFCNLAYFTKQQTIANSNLTKGQVMHTYPYDDNIVCMQDSPTGQNYLNASYIHMECGGAPVIAAVHPSANTLNEFFWMLITSQVKIVFVLAKEAEITHMSGGFIKAINYWAPSLYNKTVRNFSVIGSKPVQTEGMLKYDVTVAYDEPTKQRIQHQFQLFVYDDWDKNDLPISNKKCIEAMAYIQSFRTGVTGDRPVVLQSINGSTKIGIMLAAINGCSQIQGGQDLDLPWVVKNLRNQRMGMICCKEEYQKCYQLLKEFSIMKLTPPK</sequence>
<evidence type="ECO:0000256" key="1">
    <source>
        <dbReference type="ARBA" id="ARBA00009580"/>
    </source>
</evidence>
<dbReference type="CDD" id="cd00047">
    <property type="entry name" value="PTPc"/>
    <property type="match status" value="1"/>
</dbReference>
<keyword evidence="4" id="KW-0904">Protein phosphatase</keyword>
<dbReference type="Gene3D" id="3.90.190.10">
    <property type="entry name" value="Protein tyrosine phosphatase superfamily"/>
    <property type="match status" value="2"/>
</dbReference>
<dbReference type="AlphaFoldDB" id="A0AAV7JK42"/>
<dbReference type="PROSITE" id="PS50055">
    <property type="entry name" value="TYR_PHOSPHATASE_PTP"/>
    <property type="match status" value="2"/>
</dbReference>
<feature type="domain" description="Tyrosine-protein phosphatase" evidence="6">
    <location>
        <begin position="127"/>
        <end position="387"/>
    </location>
</feature>
<evidence type="ECO:0000256" key="4">
    <source>
        <dbReference type="ARBA" id="ARBA00022912"/>
    </source>
</evidence>
<keyword evidence="9" id="KW-1185">Reference proteome</keyword>
<comment type="caution">
    <text evidence="8">The sequence shown here is derived from an EMBL/GenBank/DDBJ whole genome shotgun (WGS) entry which is preliminary data.</text>
</comment>
<dbReference type="SUPFAM" id="SSF52799">
    <property type="entry name" value="(Phosphotyrosine protein) phosphatases II"/>
    <property type="match status" value="2"/>
</dbReference>
<dbReference type="PROSITE" id="PS50056">
    <property type="entry name" value="TYR_PHOSPHATASE_2"/>
    <property type="match status" value="1"/>
</dbReference>
<dbReference type="InterPro" id="IPR000242">
    <property type="entry name" value="PTP_cat"/>
</dbReference>
<dbReference type="InterPro" id="IPR000387">
    <property type="entry name" value="Tyr_Pase_dom"/>
</dbReference>
<dbReference type="InterPro" id="IPR029021">
    <property type="entry name" value="Prot-tyrosine_phosphatase-like"/>
</dbReference>
<evidence type="ECO:0000259" key="7">
    <source>
        <dbReference type="PROSITE" id="PS50056"/>
    </source>
</evidence>
<dbReference type="GO" id="GO:0004725">
    <property type="term" value="F:protein tyrosine phosphatase activity"/>
    <property type="evidence" value="ECO:0007669"/>
    <property type="project" value="InterPro"/>
</dbReference>